<protein>
    <submittedName>
        <fullName evidence="1">Uncharacterized protein</fullName>
    </submittedName>
</protein>
<gene>
    <name evidence="1" type="ORF">DMH04_30260</name>
</gene>
<comment type="caution">
    <text evidence="1">The sequence shown here is derived from an EMBL/GenBank/DDBJ whole genome shotgun (WGS) entry which is preliminary data.</text>
</comment>
<dbReference type="Proteomes" id="UP000287547">
    <property type="component" value="Unassembled WGS sequence"/>
</dbReference>
<dbReference type="AlphaFoldDB" id="A0A428Z389"/>
<proteinExistence type="predicted"/>
<name>A0A428Z389_KIBAR</name>
<evidence type="ECO:0000313" key="2">
    <source>
        <dbReference type="Proteomes" id="UP000287547"/>
    </source>
</evidence>
<sequence length="81" mass="9238">MYLRFGDSRIDGGTSEHYAWSTKDGWQVSWLPDRYFDQNGAITAMMIAEAYSESPPPSSPVWIHVKAWKDEIGLTDMDRPA</sequence>
<accession>A0A428Z389</accession>
<dbReference type="EMBL" id="QHKI01000029">
    <property type="protein sequence ID" value="RSM80417.1"/>
    <property type="molecule type" value="Genomic_DNA"/>
</dbReference>
<reference evidence="1 2" key="1">
    <citation type="submission" date="2018-05" db="EMBL/GenBank/DDBJ databases">
        <title>Evolution of GPA BGCs.</title>
        <authorList>
            <person name="Waglechner N."/>
            <person name="Wright G.D."/>
        </authorList>
    </citation>
    <scope>NUCLEOTIDE SEQUENCE [LARGE SCALE GENOMIC DNA]</scope>
    <source>
        <strain evidence="1 2">A82846</strain>
    </source>
</reference>
<evidence type="ECO:0000313" key="1">
    <source>
        <dbReference type="EMBL" id="RSM80417.1"/>
    </source>
</evidence>
<organism evidence="1 2">
    <name type="scientific">Kibdelosporangium aridum</name>
    <dbReference type="NCBI Taxonomy" id="2030"/>
    <lineage>
        <taxon>Bacteria</taxon>
        <taxon>Bacillati</taxon>
        <taxon>Actinomycetota</taxon>
        <taxon>Actinomycetes</taxon>
        <taxon>Pseudonocardiales</taxon>
        <taxon>Pseudonocardiaceae</taxon>
        <taxon>Kibdelosporangium</taxon>
    </lineage>
</organism>